<dbReference type="RefSeq" id="XP_033589275.1">
    <property type="nucleotide sequence ID" value="XM_033733836.1"/>
</dbReference>
<evidence type="ECO:0000313" key="3">
    <source>
        <dbReference type="EMBL" id="KAF2482705.1"/>
    </source>
</evidence>
<gene>
    <name evidence="3" type="ORF">BDY17DRAFT_299030</name>
</gene>
<dbReference type="GeneID" id="54474838"/>
<evidence type="ECO:0000256" key="1">
    <source>
        <dbReference type="SAM" id="Coils"/>
    </source>
</evidence>
<name>A0A6A6PS50_9PEZI</name>
<feature type="region of interest" description="Disordered" evidence="2">
    <location>
        <begin position="28"/>
        <end position="49"/>
    </location>
</feature>
<keyword evidence="4" id="KW-1185">Reference proteome</keyword>
<protein>
    <submittedName>
        <fullName evidence="3">Uncharacterized protein</fullName>
    </submittedName>
</protein>
<feature type="coiled-coil region" evidence="1">
    <location>
        <begin position="237"/>
        <end position="292"/>
    </location>
</feature>
<dbReference type="AlphaFoldDB" id="A0A6A6PS50"/>
<evidence type="ECO:0000256" key="2">
    <source>
        <dbReference type="SAM" id="MobiDB-lite"/>
    </source>
</evidence>
<dbReference type="Proteomes" id="UP000799767">
    <property type="component" value="Unassembled WGS sequence"/>
</dbReference>
<keyword evidence="1" id="KW-0175">Coiled coil</keyword>
<evidence type="ECO:0000313" key="4">
    <source>
        <dbReference type="Proteomes" id="UP000799767"/>
    </source>
</evidence>
<dbReference type="EMBL" id="MU001636">
    <property type="protein sequence ID" value="KAF2482705.1"/>
    <property type="molecule type" value="Genomic_DNA"/>
</dbReference>
<sequence>MGNSASKKAHKAELARVEESYKDTTAALANRDQELAQSHKGLEVSKAQEQRLANEAETLREKYAELERLSAALELEREKHVAQLQAELKAKNDEAEARRRVVEARTRERDEAKVRAAQLEEQMRKAERESHTKEVELQRHRAEFDTVANGKEQELQRLKMDMGSLAEKARVAEMERDELSARFEAARATAEKELAAAREVATHDLVTSRANAAAELATTKASMSDSAKSMASVSLELAETKSALTSARIRLDALQKTHNASVTRGAASHEAFTALKQELADTQQKYLALNTEHTKLRGNREVLDAEVAVLRQRLLSMETRKGVMDLSMQEVGFAGRDGNEGTALMAA</sequence>
<accession>A0A6A6PS50</accession>
<proteinExistence type="predicted"/>
<reference evidence="3" key="1">
    <citation type="journal article" date="2020" name="Stud. Mycol.">
        <title>101 Dothideomycetes genomes: a test case for predicting lifestyles and emergence of pathogens.</title>
        <authorList>
            <person name="Haridas S."/>
            <person name="Albert R."/>
            <person name="Binder M."/>
            <person name="Bloem J."/>
            <person name="Labutti K."/>
            <person name="Salamov A."/>
            <person name="Andreopoulos B."/>
            <person name="Baker S."/>
            <person name="Barry K."/>
            <person name="Bills G."/>
            <person name="Bluhm B."/>
            <person name="Cannon C."/>
            <person name="Castanera R."/>
            <person name="Culley D."/>
            <person name="Daum C."/>
            <person name="Ezra D."/>
            <person name="Gonzalez J."/>
            <person name="Henrissat B."/>
            <person name="Kuo A."/>
            <person name="Liang C."/>
            <person name="Lipzen A."/>
            <person name="Lutzoni F."/>
            <person name="Magnuson J."/>
            <person name="Mondo S."/>
            <person name="Nolan M."/>
            <person name="Ohm R."/>
            <person name="Pangilinan J."/>
            <person name="Park H.-J."/>
            <person name="Ramirez L."/>
            <person name="Alfaro M."/>
            <person name="Sun H."/>
            <person name="Tritt A."/>
            <person name="Yoshinaga Y."/>
            <person name="Zwiers L.-H."/>
            <person name="Turgeon B."/>
            <person name="Goodwin S."/>
            <person name="Spatafora J."/>
            <person name="Crous P."/>
            <person name="Grigoriev I."/>
        </authorList>
    </citation>
    <scope>NUCLEOTIDE SEQUENCE</scope>
    <source>
        <strain evidence="3">CBS 113389</strain>
    </source>
</reference>
<feature type="compositionally biased region" description="Basic and acidic residues" evidence="2">
    <location>
        <begin position="40"/>
        <end position="49"/>
    </location>
</feature>
<organism evidence="3 4">
    <name type="scientific">Neohortaea acidophila</name>
    <dbReference type="NCBI Taxonomy" id="245834"/>
    <lineage>
        <taxon>Eukaryota</taxon>
        <taxon>Fungi</taxon>
        <taxon>Dikarya</taxon>
        <taxon>Ascomycota</taxon>
        <taxon>Pezizomycotina</taxon>
        <taxon>Dothideomycetes</taxon>
        <taxon>Dothideomycetidae</taxon>
        <taxon>Mycosphaerellales</taxon>
        <taxon>Teratosphaeriaceae</taxon>
        <taxon>Neohortaea</taxon>
    </lineage>
</organism>